<evidence type="ECO:0000313" key="4">
    <source>
        <dbReference type="Proteomes" id="UP001169760"/>
    </source>
</evidence>
<dbReference type="Pfam" id="PF04264">
    <property type="entry name" value="YceI"/>
    <property type="match status" value="1"/>
</dbReference>
<dbReference type="SUPFAM" id="SSF101874">
    <property type="entry name" value="YceI-like"/>
    <property type="match status" value="1"/>
</dbReference>
<evidence type="ECO:0000313" key="3">
    <source>
        <dbReference type="EMBL" id="MDO6421401.1"/>
    </source>
</evidence>
<dbReference type="PANTHER" id="PTHR34406:SF1">
    <property type="entry name" value="PROTEIN YCEI"/>
    <property type="match status" value="1"/>
</dbReference>
<feature type="domain" description="Lipid/polyisoprenoid-binding YceI-like" evidence="2">
    <location>
        <begin position="40"/>
        <end position="201"/>
    </location>
</feature>
<reference evidence="3" key="1">
    <citation type="submission" date="2023-07" db="EMBL/GenBank/DDBJ databases">
        <title>Genome content predicts the carbon catabolic preferences of heterotrophic bacteria.</title>
        <authorList>
            <person name="Gralka M."/>
        </authorList>
    </citation>
    <scope>NUCLEOTIDE SEQUENCE</scope>
    <source>
        <strain evidence="3">I3M17_2</strain>
    </source>
</reference>
<evidence type="ECO:0000256" key="1">
    <source>
        <dbReference type="SAM" id="SignalP"/>
    </source>
</evidence>
<organism evidence="3 4">
    <name type="scientific">Saccharophagus degradans</name>
    <dbReference type="NCBI Taxonomy" id="86304"/>
    <lineage>
        <taxon>Bacteria</taxon>
        <taxon>Pseudomonadati</taxon>
        <taxon>Pseudomonadota</taxon>
        <taxon>Gammaproteobacteria</taxon>
        <taxon>Cellvibrionales</taxon>
        <taxon>Cellvibrionaceae</taxon>
        <taxon>Saccharophagus</taxon>
    </lineage>
</organism>
<dbReference type="AlphaFoldDB" id="A0AAW7X0W3"/>
<protein>
    <submittedName>
        <fullName evidence="3">YceI family protein</fullName>
    </submittedName>
</protein>
<name>A0AAW7X0W3_9GAMM</name>
<dbReference type="SMART" id="SM00867">
    <property type="entry name" value="YceI"/>
    <property type="match status" value="1"/>
</dbReference>
<accession>A0AAW7X0W3</accession>
<feature type="signal peptide" evidence="1">
    <location>
        <begin position="1"/>
        <end position="33"/>
    </location>
</feature>
<sequence length="203" mass="21692">MSVKQVRKAIAKVFSIVFLSAAAAAAAAAAAQANGPAPGNYAIDASHTSVVFAVDHMGYSDVVGRFNELEGSVQVGSSGEATINMVIKVGSIDSNHAKRDEHLRSPDFFNARQFPEIKITGPLSFKRLNGKSELVAKVTLLGITKNVHFELEEGKQGKDPWGLERVGYTAIGTLKRSDFGMNFMQGGIGDEVLLTVNLEAIKQ</sequence>
<evidence type="ECO:0000259" key="2">
    <source>
        <dbReference type="SMART" id="SM00867"/>
    </source>
</evidence>
<proteinExistence type="predicted"/>
<dbReference type="EMBL" id="JAUOPB010000002">
    <property type="protein sequence ID" value="MDO6421401.1"/>
    <property type="molecule type" value="Genomic_DNA"/>
</dbReference>
<feature type="chain" id="PRO_5043555206" evidence="1">
    <location>
        <begin position="34"/>
        <end position="203"/>
    </location>
</feature>
<dbReference type="InterPro" id="IPR036761">
    <property type="entry name" value="TTHA0802/YceI-like_sf"/>
</dbReference>
<gene>
    <name evidence="3" type="ORF">Q4521_02850</name>
</gene>
<comment type="caution">
    <text evidence="3">The sequence shown here is derived from an EMBL/GenBank/DDBJ whole genome shotgun (WGS) entry which is preliminary data.</text>
</comment>
<dbReference type="Gene3D" id="2.40.128.110">
    <property type="entry name" value="Lipid/polyisoprenoid-binding, YceI-like"/>
    <property type="match status" value="1"/>
</dbReference>
<dbReference type="InterPro" id="IPR007372">
    <property type="entry name" value="Lipid/polyisoprenoid-bd_YceI"/>
</dbReference>
<keyword evidence="1" id="KW-0732">Signal</keyword>
<dbReference type="Proteomes" id="UP001169760">
    <property type="component" value="Unassembled WGS sequence"/>
</dbReference>
<dbReference type="RefSeq" id="WP_303490843.1">
    <property type="nucleotide sequence ID" value="NZ_JAUOPB010000002.1"/>
</dbReference>
<dbReference type="PANTHER" id="PTHR34406">
    <property type="entry name" value="PROTEIN YCEI"/>
    <property type="match status" value="1"/>
</dbReference>